<dbReference type="Proteomes" id="UP000199245">
    <property type="component" value="Unassembled WGS sequence"/>
</dbReference>
<proteinExistence type="predicted"/>
<name>A0A1G6NB00_9BRAD</name>
<evidence type="ECO:0000313" key="4">
    <source>
        <dbReference type="Proteomes" id="UP000199245"/>
    </source>
</evidence>
<dbReference type="EMBL" id="FMZW01000004">
    <property type="protein sequence ID" value="SDC64978.1"/>
    <property type="molecule type" value="Genomic_DNA"/>
</dbReference>
<feature type="chain" id="PRO_5011740967" description="DUF3300 domain-containing protein" evidence="2">
    <location>
        <begin position="31"/>
        <end position="434"/>
    </location>
</feature>
<gene>
    <name evidence="3" type="ORF">SAMN05216337_100476</name>
</gene>
<dbReference type="PANTHER" id="PTHR40269:SF1">
    <property type="entry name" value="OUTER MEMBRANE PROTEIN"/>
    <property type="match status" value="1"/>
</dbReference>
<feature type="region of interest" description="Disordered" evidence="1">
    <location>
        <begin position="308"/>
        <end position="398"/>
    </location>
</feature>
<reference evidence="3 4" key="1">
    <citation type="submission" date="2016-10" db="EMBL/GenBank/DDBJ databases">
        <authorList>
            <person name="de Groot N.N."/>
        </authorList>
    </citation>
    <scope>NUCLEOTIDE SEQUENCE [LARGE SCALE GENOMIC DNA]</scope>
    <source>
        <strain evidence="3 4">R5</strain>
    </source>
</reference>
<sequence length="434" mass="45790">MTKLLPGMRRLTFASAALAVGLMLGGPAYAQTPADQKPVQDQAAAPAPAPTASKLPNGQIEQLVAPIALYPDALLSQILMASTYPLEVVEAARWSQDNKTVTGKALEDAMQKQSWDPSVKALAAVPQVLQMMNDKLDWTQQLGDAFLAQEQDVMSAVQTLRQRAEAAGNLKSTPQQKVTKSAPPAGVTAPSGMQQAISIEPVDPDQYYVPVYDPGVVYGAWDYPDYLPFYWSPPGYVAAGVIGFTASVVVGAAIWGGCNWWGRNVYVNVNRYNQFNRTNIRNANWAHNPAHRGGVAYRDAGVARRFGSGNTPAAREALRNRTGGPGGRVSNAGAGRARTAVSQRAGNRGASVSRRASSRNVTRAHTRAGNRAAISHRSVTHTRASGRIGGGRPAAIRGGGMRAGVGGFHRGGGGGMRAGGGFRGGGFHGGGRRR</sequence>
<dbReference type="RefSeq" id="WP_233442862.1">
    <property type="nucleotide sequence ID" value="NZ_FMZW01000004.1"/>
</dbReference>
<dbReference type="InterPro" id="IPR021728">
    <property type="entry name" value="DUF3300"/>
</dbReference>
<feature type="region of interest" description="Disordered" evidence="1">
    <location>
        <begin position="166"/>
        <end position="190"/>
    </location>
</feature>
<evidence type="ECO:0000313" key="3">
    <source>
        <dbReference type="EMBL" id="SDC64978.1"/>
    </source>
</evidence>
<dbReference type="PANTHER" id="PTHR40269">
    <property type="entry name" value="OUTER MEMBRANE PROTEIN-RELATED"/>
    <property type="match status" value="1"/>
</dbReference>
<evidence type="ECO:0000256" key="2">
    <source>
        <dbReference type="SAM" id="SignalP"/>
    </source>
</evidence>
<organism evidence="3 4">
    <name type="scientific">Bradyrhizobium brasilense</name>
    <dbReference type="NCBI Taxonomy" id="1419277"/>
    <lineage>
        <taxon>Bacteria</taxon>
        <taxon>Pseudomonadati</taxon>
        <taxon>Pseudomonadota</taxon>
        <taxon>Alphaproteobacteria</taxon>
        <taxon>Hyphomicrobiales</taxon>
        <taxon>Nitrobacteraceae</taxon>
        <taxon>Bradyrhizobium</taxon>
    </lineage>
</organism>
<keyword evidence="2" id="KW-0732">Signal</keyword>
<protein>
    <recommendedName>
        <fullName evidence="5">DUF3300 domain-containing protein</fullName>
    </recommendedName>
</protein>
<feature type="compositionally biased region" description="Polar residues" evidence="1">
    <location>
        <begin position="170"/>
        <end position="179"/>
    </location>
</feature>
<dbReference type="Pfam" id="PF11737">
    <property type="entry name" value="DUF3300"/>
    <property type="match status" value="1"/>
</dbReference>
<dbReference type="AlphaFoldDB" id="A0A1G6NB00"/>
<feature type="compositionally biased region" description="Low complexity" evidence="1">
    <location>
        <begin position="344"/>
        <end position="361"/>
    </location>
</feature>
<feature type="compositionally biased region" description="Gly residues" evidence="1">
    <location>
        <begin position="387"/>
        <end position="398"/>
    </location>
</feature>
<feature type="region of interest" description="Disordered" evidence="1">
    <location>
        <begin position="33"/>
        <end position="55"/>
    </location>
</feature>
<feature type="signal peptide" evidence="2">
    <location>
        <begin position="1"/>
        <end position="30"/>
    </location>
</feature>
<evidence type="ECO:0000256" key="1">
    <source>
        <dbReference type="SAM" id="MobiDB-lite"/>
    </source>
</evidence>
<feature type="compositionally biased region" description="Low complexity" evidence="1">
    <location>
        <begin position="33"/>
        <end position="52"/>
    </location>
</feature>
<accession>A0A1G6NB00</accession>
<evidence type="ECO:0008006" key="5">
    <source>
        <dbReference type="Google" id="ProtNLM"/>
    </source>
</evidence>